<dbReference type="InterPro" id="IPR005835">
    <property type="entry name" value="NTP_transferase_dom"/>
</dbReference>
<evidence type="ECO:0000259" key="10">
    <source>
        <dbReference type="Pfam" id="PF02880"/>
    </source>
</evidence>
<dbReference type="Pfam" id="PF00483">
    <property type="entry name" value="NTP_transferase"/>
    <property type="match status" value="1"/>
</dbReference>
<comment type="caution">
    <text evidence="12">The sequence shown here is derived from an EMBL/GenBank/DDBJ whole genome shotgun (WGS) entry which is preliminary data.</text>
</comment>
<protein>
    <submittedName>
        <fullName evidence="12">Nucleotidyltransferase</fullName>
    </submittedName>
</protein>
<sequence>MPEVRTESTIRKAIIMAGGFGTRLRPLTINIPKPLVPMMQKPMMHHIINLLKAHGVKEVIALLYFQPDAIRNYFGDGRRFGIKMNYIQADADYGTAGSVRNAYEFIDDRFIVISGDVLTDFDLSKALEFHIKRNAKATMILTRVKNPLAFGVVITEKDGRVSRFLEKPSWGEVFSDTINTGIYILEREVMDWIPYREEYDFSKDLFPRMLRENLGLYGYVADGYWRDVGTLPEYQEAHLDCLHGRVNLDFYEGYEKIATGIYAHKSAKFDLDAVKLSGSILIGKGAKLGKGVSLHNSVIGENVSIGDGSSLSKTVVWNDTVIGKNTTIHLAVICSGTKIGNDVKIEEQVFIADKCVIGDGATIKSSIKIWPEKEIEAGAILTQSLIWESKWSRELFTASRITGLANIEISPEFAAKIGAAFGTILPEGATVCVSRDVDNVSRMVNRALIAGLLSTGVSVNDLQATPIPIARHRLKNSTEFGGVHVRKSPFDKKLCDLIFFDKGGRDLPAAKTKSIERNFFGEEYRRASYEKVGTLNFPERALESYTDSFIKCIDTEAIRKARLRVAIDYSYGAAAAIFPSIIGGLGVDVISLNAFLDPSKFTRTAEEFFAAAERLSEVVVSLGYDIGFMLDGGAERIHVADEKGNFLEHQRLLTLITYLYLEVYPETKKIAVPITASMEVDDICRERNVQVVRTGDSHSELMRAVTADPEIGFVGGTKGGFIFPKFLFAVDGMFSAAKIMELIAKSKTRIGELAARMPERYFLVKRNVACPKDLKGKVMRKIMEDTAEHYRVLIDGVKIIYDNETSLLLLPDRERDIFHINAESRTKSRAARLVSEYEKKLNEWIAE</sequence>
<evidence type="ECO:0000259" key="7">
    <source>
        <dbReference type="Pfam" id="PF00483"/>
    </source>
</evidence>
<comment type="subcellular location">
    <subcellularLocation>
        <location evidence="1">Cytoplasm</location>
        <location evidence="1">Cytosol</location>
    </subcellularLocation>
</comment>
<dbReference type="GO" id="GO:0005975">
    <property type="term" value="P:carbohydrate metabolic process"/>
    <property type="evidence" value="ECO:0007669"/>
    <property type="project" value="InterPro"/>
</dbReference>
<keyword evidence="4" id="KW-0396">Initiation factor</keyword>
<gene>
    <name evidence="12" type="ORF">D0433_06505</name>
</gene>
<feature type="domain" description="Alpha-D-phosphohexomutase alpha/beta/alpha" evidence="8">
    <location>
        <begin position="394"/>
        <end position="524"/>
    </location>
</feature>
<dbReference type="SUPFAM" id="SSF53448">
    <property type="entry name" value="Nucleotide-diphospho-sugar transferases"/>
    <property type="match status" value="1"/>
</dbReference>
<evidence type="ECO:0000256" key="1">
    <source>
        <dbReference type="ARBA" id="ARBA00004514"/>
    </source>
</evidence>
<dbReference type="InterPro" id="IPR029044">
    <property type="entry name" value="Nucleotide-diphossugar_trans"/>
</dbReference>
<dbReference type="GO" id="GO:0016868">
    <property type="term" value="F:intramolecular phosphotransferase activity"/>
    <property type="evidence" value="ECO:0007669"/>
    <property type="project" value="InterPro"/>
</dbReference>
<feature type="domain" description="Alpha-D-phosphohexomutase alpha/beta/alpha" evidence="10">
    <location>
        <begin position="655"/>
        <end position="761"/>
    </location>
</feature>
<dbReference type="Pfam" id="PF02880">
    <property type="entry name" value="PGM_PMM_III"/>
    <property type="match status" value="1"/>
</dbReference>
<dbReference type="Gene3D" id="3.30.310.50">
    <property type="entry name" value="Alpha-D-phosphohexomutase, C-terminal domain"/>
    <property type="match status" value="1"/>
</dbReference>
<dbReference type="SUPFAM" id="SSF55957">
    <property type="entry name" value="Phosphoglucomutase, C-terminal domain"/>
    <property type="match status" value="1"/>
</dbReference>
<dbReference type="PANTHER" id="PTHR22572">
    <property type="entry name" value="SUGAR-1-PHOSPHATE GUANYL TRANSFERASE"/>
    <property type="match status" value="1"/>
</dbReference>
<name>A0A395M276_9BACT</name>
<comment type="similarity">
    <text evidence="2">Belongs to the phosphohexose mutase family.</text>
</comment>
<keyword evidence="5" id="KW-0597">Phosphoprotein</keyword>
<feature type="domain" description="Nucleotidyl transferase" evidence="7">
    <location>
        <begin position="12"/>
        <end position="241"/>
    </location>
</feature>
<dbReference type="InterPro" id="IPR005844">
    <property type="entry name" value="A-D-PHexomutase_a/b/a-I"/>
</dbReference>
<dbReference type="SUPFAM" id="SSF51161">
    <property type="entry name" value="Trimeric LpxA-like enzymes"/>
    <property type="match status" value="1"/>
</dbReference>
<dbReference type="EMBL" id="PHFL01000043">
    <property type="protein sequence ID" value="RFM24318.1"/>
    <property type="molecule type" value="Genomic_DNA"/>
</dbReference>
<accession>A0A395M276</accession>
<dbReference type="Proteomes" id="UP000266389">
    <property type="component" value="Unassembled WGS sequence"/>
</dbReference>
<keyword evidence="12" id="KW-0808">Transferase</keyword>
<dbReference type="InterPro" id="IPR016055">
    <property type="entry name" value="A-D-PHexomutase_a/b/a-I/II/III"/>
</dbReference>
<evidence type="ECO:0000256" key="2">
    <source>
        <dbReference type="ARBA" id="ARBA00010231"/>
    </source>
</evidence>
<feature type="domain" description="Alpha-D-phosphohexomutase alpha/beta/alpha" evidence="9">
    <location>
        <begin position="544"/>
        <end position="644"/>
    </location>
</feature>
<dbReference type="InterPro" id="IPR005846">
    <property type="entry name" value="A-D-PHexomutase_a/b/a-III"/>
</dbReference>
<dbReference type="Gene3D" id="3.40.120.10">
    <property type="entry name" value="Alpha-D-Glucose-1,6-Bisphosphate, subunit A, domain 3"/>
    <property type="match status" value="3"/>
</dbReference>
<keyword evidence="6" id="KW-0648">Protein biosynthesis</keyword>
<proteinExistence type="inferred from homology"/>
<dbReference type="Gene3D" id="3.90.550.10">
    <property type="entry name" value="Spore Coat Polysaccharide Biosynthesis Protein SpsA, Chain A"/>
    <property type="match status" value="1"/>
</dbReference>
<feature type="domain" description="EIF2B subunit epsilon/gamma LbH" evidence="11">
    <location>
        <begin position="261"/>
        <end position="363"/>
    </location>
</feature>
<reference evidence="12 13" key="1">
    <citation type="journal article" date="2011" name="ISME J.">
        <title>Community ecology of hot spring cyanobacterial mats: predominant populations and their functional potential.</title>
        <authorList>
            <person name="Klatt C.G."/>
            <person name="Wood J.M."/>
            <person name="Rusch D.B."/>
            <person name="Bateson M.M."/>
            <person name="Hamamura N."/>
            <person name="Heidelberg J.F."/>
            <person name="Grossman A.R."/>
            <person name="Bhaya D."/>
            <person name="Cohan F.M."/>
            <person name="Kuhl M."/>
            <person name="Bryant D.A."/>
            <person name="Ward D.M."/>
        </authorList>
    </citation>
    <scope>NUCLEOTIDE SEQUENCE [LARGE SCALE GENOMIC DNA]</scope>
    <source>
        <strain evidence="12">OS</strain>
    </source>
</reference>
<dbReference type="InterPro" id="IPR011004">
    <property type="entry name" value="Trimer_LpxA-like_sf"/>
</dbReference>
<organism evidence="12 13">
    <name type="scientific">Candidatus Thermochlorobacter aerophilus</name>
    <dbReference type="NCBI Taxonomy" id="1868324"/>
    <lineage>
        <taxon>Bacteria</taxon>
        <taxon>Pseudomonadati</taxon>
        <taxon>Chlorobiota</taxon>
        <taxon>Chlorobiia</taxon>
        <taxon>Chlorobiales</taxon>
        <taxon>Candidatus Thermochlorobacteriaceae</taxon>
        <taxon>Candidatus Thermochlorobacter</taxon>
    </lineage>
</organism>
<dbReference type="Gene3D" id="2.160.10.10">
    <property type="entry name" value="Hexapeptide repeat proteins"/>
    <property type="match status" value="1"/>
</dbReference>
<evidence type="ECO:0000256" key="3">
    <source>
        <dbReference type="ARBA" id="ARBA00022490"/>
    </source>
</evidence>
<dbReference type="Pfam" id="PF02879">
    <property type="entry name" value="PGM_PMM_II"/>
    <property type="match status" value="1"/>
</dbReference>
<evidence type="ECO:0000259" key="9">
    <source>
        <dbReference type="Pfam" id="PF02879"/>
    </source>
</evidence>
<dbReference type="InterPro" id="IPR050486">
    <property type="entry name" value="Mannose-1P_guanyltransferase"/>
</dbReference>
<dbReference type="InterPro" id="IPR056764">
    <property type="entry name" value="LbH_EIF2B3/5"/>
</dbReference>
<dbReference type="Pfam" id="PF02878">
    <property type="entry name" value="PGM_PMM_I"/>
    <property type="match status" value="1"/>
</dbReference>
<dbReference type="CDD" id="cd04181">
    <property type="entry name" value="NTP_transferase"/>
    <property type="match status" value="1"/>
</dbReference>
<evidence type="ECO:0000256" key="4">
    <source>
        <dbReference type="ARBA" id="ARBA00022540"/>
    </source>
</evidence>
<evidence type="ECO:0000259" key="8">
    <source>
        <dbReference type="Pfam" id="PF02878"/>
    </source>
</evidence>
<dbReference type="AlphaFoldDB" id="A0A395M276"/>
<evidence type="ECO:0000259" key="11">
    <source>
        <dbReference type="Pfam" id="PF25084"/>
    </source>
</evidence>
<keyword evidence="3" id="KW-0963">Cytoplasm</keyword>
<dbReference type="SUPFAM" id="SSF53738">
    <property type="entry name" value="Phosphoglucomutase, first 3 domains"/>
    <property type="match status" value="3"/>
</dbReference>
<evidence type="ECO:0000313" key="12">
    <source>
        <dbReference type="EMBL" id="RFM24318.1"/>
    </source>
</evidence>
<dbReference type="GO" id="GO:0016740">
    <property type="term" value="F:transferase activity"/>
    <property type="evidence" value="ECO:0007669"/>
    <property type="project" value="UniProtKB-KW"/>
</dbReference>
<evidence type="ECO:0000256" key="6">
    <source>
        <dbReference type="ARBA" id="ARBA00022917"/>
    </source>
</evidence>
<evidence type="ECO:0000256" key="5">
    <source>
        <dbReference type="ARBA" id="ARBA00022553"/>
    </source>
</evidence>
<dbReference type="InterPro" id="IPR036900">
    <property type="entry name" value="A-D-PHexomutase_C_sf"/>
</dbReference>
<dbReference type="Pfam" id="PF25084">
    <property type="entry name" value="LbH_EIF2B"/>
    <property type="match status" value="1"/>
</dbReference>
<dbReference type="InterPro" id="IPR005845">
    <property type="entry name" value="A-D-PHexomutase_a/b/a-II"/>
</dbReference>
<evidence type="ECO:0000313" key="13">
    <source>
        <dbReference type="Proteomes" id="UP000266389"/>
    </source>
</evidence>